<dbReference type="EMBL" id="FNYE01000001">
    <property type="protein sequence ID" value="SEI41888.1"/>
    <property type="molecule type" value="Genomic_DNA"/>
</dbReference>
<feature type="compositionally biased region" description="Basic and acidic residues" evidence="1">
    <location>
        <begin position="74"/>
        <end position="83"/>
    </location>
</feature>
<protein>
    <submittedName>
        <fullName evidence="3">Uncharacterized protein</fullName>
    </submittedName>
</protein>
<evidence type="ECO:0000256" key="2">
    <source>
        <dbReference type="SAM" id="Phobius"/>
    </source>
</evidence>
<accession>A0A1H6QE14</accession>
<reference evidence="4" key="1">
    <citation type="submission" date="2016-10" db="EMBL/GenBank/DDBJ databases">
        <authorList>
            <person name="Varghese N."/>
            <person name="Submissions S."/>
        </authorList>
    </citation>
    <scope>NUCLEOTIDE SEQUENCE [LARGE SCALE GENOMIC DNA]</scope>
    <source>
        <strain evidence="4">LMG 26031</strain>
    </source>
</reference>
<evidence type="ECO:0000313" key="4">
    <source>
        <dbReference type="Proteomes" id="UP000198866"/>
    </source>
</evidence>
<dbReference type="AlphaFoldDB" id="A0A1H6QE14"/>
<keyword evidence="4" id="KW-1185">Reference proteome</keyword>
<sequence>MWTAVWWGIGVLLVVIGYFALRELAMWIRAAVLWYWKVDETVALLADIRDELRALNARQARESGNGRVTQLRVSDSDGRFEPY</sequence>
<keyword evidence="2" id="KW-1133">Transmembrane helix</keyword>
<dbReference type="RefSeq" id="WP_090861914.1">
    <property type="nucleotide sequence ID" value="NZ_FNYE01000001.1"/>
</dbReference>
<evidence type="ECO:0000256" key="1">
    <source>
        <dbReference type="SAM" id="MobiDB-lite"/>
    </source>
</evidence>
<name>A0A1H6QE14_9BURK</name>
<dbReference type="Proteomes" id="UP000198866">
    <property type="component" value="Unassembled WGS sequence"/>
</dbReference>
<proteinExistence type="predicted"/>
<organism evidence="3 4">
    <name type="scientific">Paraburkholderia diazotrophica</name>
    <dbReference type="NCBI Taxonomy" id="667676"/>
    <lineage>
        <taxon>Bacteria</taxon>
        <taxon>Pseudomonadati</taxon>
        <taxon>Pseudomonadota</taxon>
        <taxon>Betaproteobacteria</taxon>
        <taxon>Burkholderiales</taxon>
        <taxon>Burkholderiaceae</taxon>
        <taxon>Paraburkholderia</taxon>
    </lineage>
</organism>
<keyword evidence="2" id="KW-0812">Transmembrane</keyword>
<gene>
    <name evidence="3" type="ORF">SAMN05192539_1001282</name>
</gene>
<feature type="transmembrane region" description="Helical" evidence="2">
    <location>
        <begin position="6"/>
        <end position="25"/>
    </location>
</feature>
<keyword evidence="2" id="KW-0472">Membrane</keyword>
<feature type="region of interest" description="Disordered" evidence="1">
    <location>
        <begin position="61"/>
        <end position="83"/>
    </location>
</feature>
<evidence type="ECO:0000313" key="3">
    <source>
        <dbReference type="EMBL" id="SEI41888.1"/>
    </source>
</evidence>